<sequence length="285" mass="31163">MTLIPTGKEPRLSSPLGGPHRLFDDSFIIEFLQPAAELDATVLMRATYVGDHPSMRLGKKHPQVPPMHLHFMQAESFIVETGAIGTTTTYNLIDTVHTSSANYPQGKVPANLSPPLPTRSAEGVTEISPWTPHQFWPVSPSHPFWSTPEGKAYQGSSPQGRGTDTNLLIWGHPRTHDNPPSGGLATAFPPDLDAAWFVALLSLVDAVHGQRLTMSPGLGAILMALQTASGASLIIAPKAWWLGPLRWAIPWSAQVVFERVRRLFGGKSVVQLVEEVIEREVVRRK</sequence>
<organism evidence="1 2">
    <name type="scientific">Aspergillus keveii</name>
    <dbReference type="NCBI Taxonomy" id="714993"/>
    <lineage>
        <taxon>Eukaryota</taxon>
        <taxon>Fungi</taxon>
        <taxon>Dikarya</taxon>
        <taxon>Ascomycota</taxon>
        <taxon>Pezizomycotina</taxon>
        <taxon>Eurotiomycetes</taxon>
        <taxon>Eurotiomycetidae</taxon>
        <taxon>Eurotiales</taxon>
        <taxon>Aspergillaceae</taxon>
        <taxon>Aspergillus</taxon>
        <taxon>Aspergillus subgen. Nidulantes</taxon>
    </lineage>
</organism>
<dbReference type="EMBL" id="JBFTWV010000036">
    <property type="protein sequence ID" value="KAL2795254.1"/>
    <property type="molecule type" value="Genomic_DNA"/>
</dbReference>
<evidence type="ECO:0000313" key="2">
    <source>
        <dbReference type="Proteomes" id="UP001610563"/>
    </source>
</evidence>
<reference evidence="1 2" key="1">
    <citation type="submission" date="2024-07" db="EMBL/GenBank/DDBJ databases">
        <title>Section-level genome sequencing and comparative genomics of Aspergillus sections Usti and Cavernicolus.</title>
        <authorList>
            <consortium name="Lawrence Berkeley National Laboratory"/>
            <person name="Nybo J.L."/>
            <person name="Vesth T.C."/>
            <person name="Theobald S."/>
            <person name="Frisvad J.C."/>
            <person name="Larsen T.O."/>
            <person name="Kjaerboelling I."/>
            <person name="Rothschild-Mancinelli K."/>
            <person name="Lyhne E.K."/>
            <person name="Kogle M.E."/>
            <person name="Barry K."/>
            <person name="Clum A."/>
            <person name="Na H."/>
            <person name="Ledsgaard L."/>
            <person name="Lin J."/>
            <person name="Lipzen A."/>
            <person name="Kuo A."/>
            <person name="Riley R."/>
            <person name="Mondo S."/>
            <person name="Labutti K."/>
            <person name="Haridas S."/>
            <person name="Pangalinan J."/>
            <person name="Salamov A.A."/>
            <person name="Simmons B.A."/>
            <person name="Magnuson J.K."/>
            <person name="Chen J."/>
            <person name="Drula E."/>
            <person name="Henrissat B."/>
            <person name="Wiebenga A."/>
            <person name="Lubbers R.J."/>
            <person name="Gomes A.C."/>
            <person name="Makela M.R."/>
            <person name="Stajich J."/>
            <person name="Grigoriev I.V."/>
            <person name="Mortensen U.H."/>
            <person name="De Vries R.P."/>
            <person name="Baker S.E."/>
            <person name="Andersen M.R."/>
        </authorList>
    </citation>
    <scope>NUCLEOTIDE SEQUENCE [LARGE SCALE GENOMIC DNA]</scope>
    <source>
        <strain evidence="1 2">CBS 209.92</strain>
    </source>
</reference>
<keyword evidence="2" id="KW-1185">Reference proteome</keyword>
<name>A0ABR4G998_9EURO</name>
<comment type="caution">
    <text evidence="1">The sequence shown here is derived from an EMBL/GenBank/DDBJ whole genome shotgun (WGS) entry which is preliminary data.</text>
</comment>
<proteinExistence type="predicted"/>
<evidence type="ECO:0000313" key="1">
    <source>
        <dbReference type="EMBL" id="KAL2795254.1"/>
    </source>
</evidence>
<protein>
    <submittedName>
        <fullName evidence="1">Uncharacterized protein</fullName>
    </submittedName>
</protein>
<gene>
    <name evidence="1" type="ORF">BJX66DRAFT_171151</name>
</gene>
<accession>A0ABR4G998</accession>
<dbReference type="Proteomes" id="UP001610563">
    <property type="component" value="Unassembled WGS sequence"/>
</dbReference>